<dbReference type="PRINTS" id="PR00413">
    <property type="entry name" value="HADHALOGNASE"/>
</dbReference>
<dbReference type="AlphaFoldDB" id="A0A9E7N7E8"/>
<dbReference type="InterPro" id="IPR023214">
    <property type="entry name" value="HAD_sf"/>
</dbReference>
<dbReference type="InterPro" id="IPR006439">
    <property type="entry name" value="HAD-SF_hydro_IA"/>
</dbReference>
<evidence type="ECO:0000256" key="4">
    <source>
        <dbReference type="ARBA" id="ARBA00022842"/>
    </source>
</evidence>
<dbReference type="KEGG" id="sawl:NGM29_13950"/>
<dbReference type="GO" id="GO:0044281">
    <property type="term" value="P:small molecule metabolic process"/>
    <property type="evidence" value="ECO:0007669"/>
    <property type="project" value="UniProtKB-ARBA"/>
</dbReference>
<keyword evidence="6" id="KW-1185">Reference proteome</keyword>
<dbReference type="GeneID" id="73291170"/>
<dbReference type="RefSeq" id="WP_254156944.1">
    <property type="nucleotide sequence ID" value="NZ_CP100355.1"/>
</dbReference>
<evidence type="ECO:0000256" key="1">
    <source>
        <dbReference type="ARBA" id="ARBA00001946"/>
    </source>
</evidence>
<name>A0A9E7N7E8_9EURY</name>
<gene>
    <name evidence="5" type="ORF">NGM29_13950</name>
</gene>
<evidence type="ECO:0000256" key="2">
    <source>
        <dbReference type="ARBA" id="ARBA00007958"/>
    </source>
</evidence>
<dbReference type="SFLD" id="SFLDS00003">
    <property type="entry name" value="Haloacid_Dehalogenase"/>
    <property type="match status" value="1"/>
</dbReference>
<dbReference type="PANTHER" id="PTHR46470">
    <property type="entry name" value="N-ACYLNEURAMINATE-9-PHOSPHATASE"/>
    <property type="match status" value="1"/>
</dbReference>
<dbReference type="EMBL" id="CP100355">
    <property type="protein sequence ID" value="UTF52875.1"/>
    <property type="molecule type" value="Genomic_DNA"/>
</dbReference>
<dbReference type="Pfam" id="PF00702">
    <property type="entry name" value="Hydrolase"/>
    <property type="match status" value="1"/>
</dbReference>
<dbReference type="SUPFAM" id="SSF56784">
    <property type="entry name" value="HAD-like"/>
    <property type="match status" value="1"/>
</dbReference>
<reference evidence="5" key="1">
    <citation type="submission" date="2022-06" db="EMBL/GenBank/DDBJ databases">
        <title>Diverse halophilic archaea isolated from saline environments.</title>
        <authorList>
            <person name="Cui H.-L."/>
        </authorList>
    </citation>
    <scope>NUCLEOTIDE SEQUENCE</scope>
    <source>
        <strain evidence="5">WLHS1</strain>
    </source>
</reference>
<dbReference type="InterPro" id="IPR051400">
    <property type="entry name" value="HAD-like_hydrolase"/>
</dbReference>
<evidence type="ECO:0000313" key="5">
    <source>
        <dbReference type="EMBL" id="UTF52875.1"/>
    </source>
</evidence>
<accession>A0A9E7N7E8</accession>
<comment type="similarity">
    <text evidence="2">Belongs to the HAD-like hydrolase superfamily.</text>
</comment>
<dbReference type="GO" id="GO:0016787">
    <property type="term" value="F:hydrolase activity"/>
    <property type="evidence" value="ECO:0007669"/>
    <property type="project" value="UniProtKB-KW"/>
</dbReference>
<proteinExistence type="inferred from homology"/>
<dbReference type="SFLD" id="SFLDG01129">
    <property type="entry name" value="C1.5:_HAD__Beta-PGM__Phosphata"/>
    <property type="match status" value="1"/>
</dbReference>
<organism evidence="5 6">
    <name type="scientific">Natronosalvus rutilus</name>
    <dbReference type="NCBI Taxonomy" id="2953753"/>
    <lineage>
        <taxon>Archaea</taxon>
        <taxon>Methanobacteriati</taxon>
        <taxon>Methanobacteriota</taxon>
        <taxon>Stenosarchaea group</taxon>
        <taxon>Halobacteria</taxon>
        <taxon>Halobacteriales</taxon>
        <taxon>Natrialbaceae</taxon>
        <taxon>Natronosalvus</taxon>
    </lineage>
</organism>
<dbReference type="NCBIfam" id="TIGR01549">
    <property type="entry name" value="HAD-SF-IA-v1"/>
    <property type="match status" value="1"/>
</dbReference>
<dbReference type="Proteomes" id="UP001056855">
    <property type="component" value="Chromosome"/>
</dbReference>
<keyword evidence="3 5" id="KW-0378">Hydrolase</keyword>
<dbReference type="Gene3D" id="3.40.50.1000">
    <property type="entry name" value="HAD superfamily/HAD-like"/>
    <property type="match status" value="1"/>
</dbReference>
<protein>
    <submittedName>
        <fullName evidence="5">HAD family hydrolase</fullName>
    </submittedName>
</protein>
<keyword evidence="4" id="KW-0460">Magnesium</keyword>
<sequence length="218" mass="24069">MTTTVYFDLDGTLLEYTTPFDELLAGVLSEDPSPELAEFFSDRVLEGITGIEPDPYEQAFEAICERYGISGDPPSLAAEYVALEAASMTIDPVVRRLLETVADRHRTGILTNGDGPMQWRKIEEHGLDEIVDEVIVSNDLGARKPDPEIFEEAKARLPADAYLYVGDTYEHDIIPAQEQGFETVYVGDEERPEARVAASGTDALASLLLPLLETTDDR</sequence>
<dbReference type="InterPro" id="IPR036412">
    <property type="entry name" value="HAD-like_sf"/>
</dbReference>
<evidence type="ECO:0000256" key="3">
    <source>
        <dbReference type="ARBA" id="ARBA00022801"/>
    </source>
</evidence>
<dbReference type="Gene3D" id="1.20.120.710">
    <property type="entry name" value="Haloacid dehalogenase hydrolase-like domain"/>
    <property type="match status" value="1"/>
</dbReference>
<comment type="cofactor">
    <cofactor evidence="1">
        <name>Mg(2+)</name>
        <dbReference type="ChEBI" id="CHEBI:18420"/>
    </cofactor>
</comment>
<evidence type="ECO:0000313" key="6">
    <source>
        <dbReference type="Proteomes" id="UP001056855"/>
    </source>
</evidence>